<dbReference type="RefSeq" id="WP_380641595.1">
    <property type="nucleotide sequence ID" value="NZ_JBHSQO010000052.1"/>
</dbReference>
<dbReference type="EMBL" id="JBHSQO010000052">
    <property type="protein sequence ID" value="MFC6093930.1"/>
    <property type="molecule type" value="Genomic_DNA"/>
</dbReference>
<dbReference type="Pfam" id="PF14428">
    <property type="entry name" value="DddA-like"/>
    <property type="match status" value="1"/>
</dbReference>
<keyword evidence="2" id="KW-1185">Reference proteome</keyword>
<sequence>MFSGVADACKGHYWPLLNEAVKDAYSYADHLTAKGTTDPAPAIQRPAQPPIQHPPIRQIAPDDPAVVPRERVEAIRRTLPPPVVPRTGQKTVGQWIGPDGDVESITSGFDQRSALVQGQLARMGLSEGSARSGDVEQKLAAHMAAHGIRHATVIINNVPCRQGPDSCDALVPILLPEGYSLTVHGQNTNGTRTRIRYTGGAQPWWR</sequence>
<reference evidence="2" key="1">
    <citation type="journal article" date="2019" name="Int. J. Syst. Evol. Microbiol.">
        <title>The Global Catalogue of Microorganisms (GCM) 10K type strain sequencing project: providing services to taxonomists for standard genome sequencing and annotation.</title>
        <authorList>
            <consortium name="The Broad Institute Genomics Platform"/>
            <consortium name="The Broad Institute Genome Sequencing Center for Infectious Disease"/>
            <person name="Wu L."/>
            <person name="Ma J."/>
        </authorList>
    </citation>
    <scope>NUCLEOTIDE SEQUENCE [LARGE SCALE GENOMIC DNA]</scope>
    <source>
        <strain evidence="2">CGMCC 4.7246</strain>
    </source>
</reference>
<evidence type="ECO:0000313" key="1">
    <source>
        <dbReference type="EMBL" id="MFC6093930.1"/>
    </source>
</evidence>
<name>A0ABW1PEV2_9PSEU</name>
<organism evidence="1 2">
    <name type="scientific">Saccharothrix lopnurensis</name>
    <dbReference type="NCBI Taxonomy" id="1670621"/>
    <lineage>
        <taxon>Bacteria</taxon>
        <taxon>Bacillati</taxon>
        <taxon>Actinomycetota</taxon>
        <taxon>Actinomycetes</taxon>
        <taxon>Pseudonocardiales</taxon>
        <taxon>Pseudonocardiaceae</taxon>
        <taxon>Saccharothrix</taxon>
    </lineage>
</organism>
<dbReference type="InterPro" id="IPR032724">
    <property type="entry name" value="SCP1.201-like"/>
</dbReference>
<comment type="caution">
    <text evidence="1">The sequence shown here is derived from an EMBL/GenBank/DDBJ whole genome shotgun (WGS) entry which is preliminary data.</text>
</comment>
<evidence type="ECO:0000313" key="2">
    <source>
        <dbReference type="Proteomes" id="UP001596220"/>
    </source>
</evidence>
<dbReference type="Proteomes" id="UP001596220">
    <property type="component" value="Unassembled WGS sequence"/>
</dbReference>
<accession>A0ABW1PEV2</accession>
<protein>
    <submittedName>
        <fullName evidence="1">DddA-like double-stranded DNA deaminase toxin</fullName>
    </submittedName>
</protein>
<proteinExistence type="predicted"/>
<gene>
    <name evidence="1" type="ORF">ACFP3R_32085</name>
</gene>